<dbReference type="InterPro" id="IPR011006">
    <property type="entry name" value="CheY-like_superfamily"/>
</dbReference>
<dbReference type="RefSeq" id="WP_230384649.1">
    <property type="nucleotide sequence ID" value="NZ_CP013761.1"/>
</dbReference>
<keyword evidence="5" id="KW-1185">Reference proteome</keyword>
<dbReference type="PROSITE" id="PS50851">
    <property type="entry name" value="CHEW"/>
    <property type="match status" value="1"/>
</dbReference>
<dbReference type="PROSITE" id="PS50110">
    <property type="entry name" value="RESPONSE_REGULATORY"/>
    <property type="match status" value="1"/>
</dbReference>
<dbReference type="Pfam" id="PF00072">
    <property type="entry name" value="Response_reg"/>
    <property type="match status" value="1"/>
</dbReference>
<dbReference type="Proteomes" id="UP000422232">
    <property type="component" value="Chromosome"/>
</dbReference>
<dbReference type="Gene3D" id="3.40.50.2300">
    <property type="match status" value="1"/>
</dbReference>
<dbReference type="GO" id="GO:0006935">
    <property type="term" value="P:chemotaxis"/>
    <property type="evidence" value="ECO:0007669"/>
    <property type="project" value="InterPro"/>
</dbReference>
<feature type="modified residue" description="4-aspartylphosphate" evidence="1">
    <location>
        <position position="231"/>
    </location>
</feature>
<feature type="domain" description="CheW-like" evidence="3">
    <location>
        <begin position="13"/>
        <end position="151"/>
    </location>
</feature>
<protein>
    <submittedName>
        <fullName evidence="4">Chemotaxis protein CheV</fullName>
    </submittedName>
</protein>
<dbReference type="PIRSF" id="PIRSF002867">
    <property type="entry name" value="CheV"/>
    <property type="match status" value="1"/>
</dbReference>
<dbReference type="InterPro" id="IPR036061">
    <property type="entry name" value="CheW-like_dom_sf"/>
</dbReference>
<dbReference type="SUPFAM" id="SSF52172">
    <property type="entry name" value="CheY-like"/>
    <property type="match status" value="1"/>
</dbReference>
<evidence type="ECO:0000256" key="1">
    <source>
        <dbReference type="PROSITE-ProRule" id="PRU00169"/>
    </source>
</evidence>
<evidence type="ECO:0000259" key="3">
    <source>
        <dbReference type="PROSITE" id="PS50851"/>
    </source>
</evidence>
<dbReference type="Gene3D" id="2.40.50.180">
    <property type="entry name" value="CheA-289, Domain 4"/>
    <property type="match status" value="1"/>
</dbReference>
<dbReference type="Gene3D" id="2.30.30.40">
    <property type="entry name" value="SH3 Domains"/>
    <property type="match status" value="1"/>
</dbReference>
<evidence type="ECO:0000259" key="2">
    <source>
        <dbReference type="PROSITE" id="PS50110"/>
    </source>
</evidence>
<evidence type="ECO:0000313" key="4">
    <source>
        <dbReference type="EMBL" id="QGO04601.1"/>
    </source>
</evidence>
<keyword evidence="1" id="KW-0597">Phosphoprotein</keyword>
<dbReference type="SMART" id="SM00260">
    <property type="entry name" value="CheW"/>
    <property type="match status" value="1"/>
</dbReference>
<organism evidence="4 5">
    <name type="scientific">Piscirickettsia salmonis</name>
    <dbReference type="NCBI Taxonomy" id="1238"/>
    <lineage>
        <taxon>Bacteria</taxon>
        <taxon>Pseudomonadati</taxon>
        <taxon>Pseudomonadota</taxon>
        <taxon>Gammaproteobacteria</taxon>
        <taxon>Thiotrichales</taxon>
        <taxon>Piscirickettsiaceae</taxon>
        <taxon>Piscirickettsia</taxon>
    </lineage>
</organism>
<dbReference type="PANTHER" id="PTHR47233:SF3">
    <property type="entry name" value="CHEMOTAXIS PROTEIN CHEV"/>
    <property type="match status" value="1"/>
</dbReference>
<dbReference type="Pfam" id="PF01584">
    <property type="entry name" value="CheW"/>
    <property type="match status" value="1"/>
</dbReference>
<reference evidence="4 5" key="1">
    <citation type="submission" date="2019-04" db="EMBL/GenBank/DDBJ databases">
        <title>Complete genome sequencing of Piscirickettsia salmonis strain Psal-009.</title>
        <authorList>
            <person name="Schober I."/>
            <person name="Bunk B."/>
            <person name="Sproer C."/>
            <person name="Carril G.P."/>
            <person name="Riedel T."/>
            <person name="Flores-Herrera P.A."/>
            <person name="Nourdin-Galindo G."/>
            <person name="Marshall S.H."/>
            <person name="Overmann J."/>
        </authorList>
    </citation>
    <scope>NUCLEOTIDE SEQUENCE [LARGE SCALE GENOMIC DNA]</scope>
    <source>
        <strain evidence="4 5">Psal-009</strain>
    </source>
</reference>
<dbReference type="PANTHER" id="PTHR47233">
    <property type="entry name" value="CHEMOTAXIS PROTEIN CHEV"/>
    <property type="match status" value="1"/>
</dbReference>
<dbReference type="InterPro" id="IPR024181">
    <property type="entry name" value="Chemotax_regulator_CheV"/>
</dbReference>
<accession>A0A9Q6PSN7</accession>
<dbReference type="InterPro" id="IPR001789">
    <property type="entry name" value="Sig_transdc_resp-reg_receiver"/>
</dbReference>
<dbReference type="GO" id="GO:0000160">
    <property type="term" value="P:phosphorelay signal transduction system"/>
    <property type="evidence" value="ECO:0007669"/>
    <property type="project" value="InterPro"/>
</dbReference>
<dbReference type="InterPro" id="IPR002545">
    <property type="entry name" value="CheW-lke_dom"/>
</dbReference>
<sequence length="301" mass="33629">MSKTEIEIAGDNRVELLLFRVGSKQLYGLNVFKLREILYCPKLTVIPDMHPAVKGVAHIRSYKTIPVISLHQVLNGEYLKDAPVTLICEYNRSVVGFLISDVDKIIHTEWSKIEPPPKGLSDKHYLTAVTYTDDKLVEILDVEQILSEIMPPDLSVSEELTAESLKEQTGKHTVLIVEDSRTARRQITSILEKVGVKCITANDGAQAYTLLKEMTATGESINDQLLMVISDIEMPHLDGYSLVKKCREHPQLKELYIVLNTSISGEFNRQKAETVGADKFLAKISGEDLGGIVIEQINNRA</sequence>
<feature type="domain" description="Response regulatory" evidence="2">
    <location>
        <begin position="173"/>
        <end position="298"/>
    </location>
</feature>
<dbReference type="SUPFAM" id="SSF50341">
    <property type="entry name" value="CheW-like"/>
    <property type="match status" value="1"/>
</dbReference>
<dbReference type="EMBL" id="CP038908">
    <property type="protein sequence ID" value="QGO04601.1"/>
    <property type="molecule type" value="Genomic_DNA"/>
</dbReference>
<dbReference type="AlphaFoldDB" id="A0A9Q6PSN7"/>
<gene>
    <name evidence="4" type="primary">cheV_1</name>
    <name evidence="4" type="ORF">Psal009_00470</name>
</gene>
<dbReference type="SMART" id="SM00448">
    <property type="entry name" value="REC"/>
    <property type="match status" value="1"/>
</dbReference>
<proteinExistence type="predicted"/>
<evidence type="ECO:0000313" key="5">
    <source>
        <dbReference type="Proteomes" id="UP000422232"/>
    </source>
</evidence>
<name>A0A9Q6PSN7_PISSA</name>